<proteinExistence type="predicted"/>
<dbReference type="EMBL" id="CP097160">
    <property type="protein sequence ID" value="UQN16025.1"/>
    <property type="molecule type" value="Genomic_DNA"/>
</dbReference>
<dbReference type="InterPro" id="IPR011009">
    <property type="entry name" value="Kinase-like_dom_sf"/>
</dbReference>
<protein>
    <recommendedName>
        <fullName evidence="3">Protein kinase domain-containing protein</fullName>
    </recommendedName>
</protein>
<accession>A0ABY4MZZ2</accession>
<sequence length="325" mass="33992">MAVAQRAPEGPASSTHWAGFSVEQPEPLVHRRLNIATDEAAAARLSRDARIRHRHGGDFVRPYFELLSDGQRRLTVGDLVQDSSLASLVAREAKLPPGAVVTLAVPVLESISQAHRRGFTHGALTLSACRVDALGKPWVEQWSSSIDLGELSGMRRDLALQDELRGLGRLCDALLAHSTVEASGQVRELVTALAQGAPVADPIPRLVDALFSWSTPAPVTVMAVGARAAVGVGSGVGAGAESASARPPGPAHPQRRTAKPSLGPTDSGDDEPLLEAQVLRQRGGPFTSVALAWRLVAIRASGIRPAVWLGLVGAGSAVALVSPLL</sequence>
<gene>
    <name evidence="2" type="ORF">M3M28_06175</name>
</gene>
<dbReference type="Gene3D" id="1.10.510.10">
    <property type="entry name" value="Transferase(Phosphotransferase) domain 1"/>
    <property type="match status" value="1"/>
</dbReference>
<evidence type="ECO:0008006" key="3">
    <source>
        <dbReference type="Google" id="ProtNLM"/>
    </source>
</evidence>
<organism evidence="2">
    <name type="scientific">Gulosibacter sediminis</name>
    <dbReference type="NCBI Taxonomy" id="1729695"/>
    <lineage>
        <taxon>Bacteria</taxon>
        <taxon>Bacillati</taxon>
        <taxon>Actinomycetota</taxon>
        <taxon>Actinomycetes</taxon>
        <taxon>Micrococcales</taxon>
        <taxon>Microbacteriaceae</taxon>
        <taxon>Gulosibacter</taxon>
    </lineage>
</organism>
<feature type="region of interest" description="Disordered" evidence="1">
    <location>
        <begin position="238"/>
        <end position="271"/>
    </location>
</feature>
<dbReference type="SUPFAM" id="SSF56112">
    <property type="entry name" value="Protein kinase-like (PK-like)"/>
    <property type="match status" value="1"/>
</dbReference>
<evidence type="ECO:0000256" key="1">
    <source>
        <dbReference type="SAM" id="MobiDB-lite"/>
    </source>
</evidence>
<reference evidence="2" key="1">
    <citation type="submission" date="2022-05" db="EMBL/GenBank/DDBJ databases">
        <title>Complete genome sequence of toluene-degrading Gulosibacter sediminis strain ACHW.36C.</title>
        <authorList>
            <person name="Wai A.C."/>
            <person name="Lai G.K."/>
            <person name="Griffin S.D."/>
            <person name="Leung F.C."/>
        </authorList>
    </citation>
    <scope>NUCLEOTIDE SEQUENCE [LARGE SCALE GENOMIC DNA]</scope>
    <source>
        <strain evidence="2">ACHW.36C</strain>
    </source>
</reference>
<name>A0ABY4MZZ2_9MICO</name>
<evidence type="ECO:0000313" key="2">
    <source>
        <dbReference type="EMBL" id="UQN16025.1"/>
    </source>
</evidence>